<keyword evidence="2" id="KW-0560">Oxidoreductase</keyword>
<dbReference type="InterPro" id="IPR002347">
    <property type="entry name" value="SDR_fam"/>
</dbReference>
<dbReference type="PRINTS" id="PR00080">
    <property type="entry name" value="SDRFAMILY"/>
</dbReference>
<sequence>MSLHGRIALIPGASRPVGRAIARRFGEEGATLILPVHDWPESTREMTEEFEGRGFAYVTLAVDLRVGEAVAALAATVEERFGRLDFLINNIERGGMPVVHGSYDQPHNRGQWELELATTLTAKWLLYRHCLPLMQKTGGAALVNVTSIAAMTGRSGPAALVFNDGYSAANRAVSSLTETWAREAGPTVRVNEIMLGLIDGRHGDRTRGWGALSQEQRDELVRHTLLHRTGLPEEVATAVLFVAVDAAYMTGAVLRLDGGFVLGGDRVPAMPPGIL</sequence>
<dbReference type="Proteomes" id="UP000539642">
    <property type="component" value="Unassembled WGS sequence"/>
</dbReference>
<keyword evidence="3" id="KW-1185">Reference proteome</keyword>
<dbReference type="GO" id="GO:0030497">
    <property type="term" value="P:fatty acid elongation"/>
    <property type="evidence" value="ECO:0007669"/>
    <property type="project" value="TreeGrafter"/>
</dbReference>
<evidence type="ECO:0000256" key="1">
    <source>
        <dbReference type="ARBA" id="ARBA00006484"/>
    </source>
</evidence>
<dbReference type="GO" id="GO:0004316">
    <property type="term" value="F:3-oxoacyl-[acyl-carrier-protein] reductase (NADPH) activity"/>
    <property type="evidence" value="ECO:0007669"/>
    <property type="project" value="UniProtKB-EC"/>
</dbReference>
<organism evidence="2 3">
    <name type="scientific">Desulfoprunum benzoelyticum</name>
    <dbReference type="NCBI Taxonomy" id="1506996"/>
    <lineage>
        <taxon>Bacteria</taxon>
        <taxon>Pseudomonadati</taxon>
        <taxon>Thermodesulfobacteriota</taxon>
        <taxon>Desulfobulbia</taxon>
        <taxon>Desulfobulbales</taxon>
        <taxon>Desulfobulbaceae</taxon>
        <taxon>Desulfoprunum</taxon>
    </lineage>
</organism>
<comment type="caution">
    <text evidence="2">The sequence shown here is derived from an EMBL/GenBank/DDBJ whole genome shotgun (WGS) entry which is preliminary data.</text>
</comment>
<dbReference type="PRINTS" id="PR00081">
    <property type="entry name" value="GDHRDH"/>
</dbReference>
<dbReference type="EC" id="1.1.1.100" evidence="2"/>
<comment type="similarity">
    <text evidence="1">Belongs to the short-chain dehydrogenases/reductases (SDR) family.</text>
</comment>
<proteinExistence type="inferred from homology"/>
<dbReference type="PANTHER" id="PTHR42760:SF40">
    <property type="entry name" value="3-OXOACYL-[ACYL-CARRIER-PROTEIN] REDUCTASE, CHLOROPLASTIC"/>
    <property type="match status" value="1"/>
</dbReference>
<reference evidence="2 3" key="1">
    <citation type="submission" date="2020-08" db="EMBL/GenBank/DDBJ databases">
        <title>Genomic Encyclopedia of Type Strains, Phase IV (KMG-IV): sequencing the most valuable type-strain genomes for metagenomic binning, comparative biology and taxonomic classification.</title>
        <authorList>
            <person name="Goeker M."/>
        </authorList>
    </citation>
    <scope>NUCLEOTIDE SEQUENCE [LARGE SCALE GENOMIC DNA]</scope>
    <source>
        <strain evidence="2 3">DSM 28570</strain>
    </source>
</reference>
<dbReference type="Pfam" id="PF13561">
    <property type="entry name" value="adh_short_C2"/>
    <property type="match status" value="1"/>
</dbReference>
<dbReference type="CDD" id="cd05233">
    <property type="entry name" value="SDR_c"/>
    <property type="match status" value="1"/>
</dbReference>
<gene>
    <name evidence="2" type="ORF">HNQ81_000390</name>
</gene>
<protein>
    <submittedName>
        <fullName evidence="2">3-oxoacyl-[acyl-carrier protein] reductase</fullName>
        <ecNumber evidence="2">1.1.1.100</ecNumber>
    </submittedName>
</protein>
<accession>A0A840UQ30</accession>
<evidence type="ECO:0000313" key="3">
    <source>
        <dbReference type="Proteomes" id="UP000539642"/>
    </source>
</evidence>
<dbReference type="RefSeq" id="WP_183347746.1">
    <property type="nucleotide sequence ID" value="NZ_JACHEO010000001.1"/>
</dbReference>
<name>A0A840UQ30_9BACT</name>
<dbReference type="AlphaFoldDB" id="A0A840UQ30"/>
<evidence type="ECO:0000313" key="2">
    <source>
        <dbReference type="EMBL" id="MBB5346683.1"/>
    </source>
</evidence>
<dbReference type="PANTHER" id="PTHR42760">
    <property type="entry name" value="SHORT-CHAIN DEHYDROGENASES/REDUCTASES FAMILY MEMBER"/>
    <property type="match status" value="1"/>
</dbReference>
<dbReference type="EMBL" id="JACHEO010000001">
    <property type="protein sequence ID" value="MBB5346683.1"/>
    <property type="molecule type" value="Genomic_DNA"/>
</dbReference>
<dbReference type="InterPro" id="IPR036291">
    <property type="entry name" value="NAD(P)-bd_dom_sf"/>
</dbReference>
<dbReference type="SUPFAM" id="SSF51735">
    <property type="entry name" value="NAD(P)-binding Rossmann-fold domains"/>
    <property type="match status" value="1"/>
</dbReference>
<dbReference type="Gene3D" id="3.40.50.720">
    <property type="entry name" value="NAD(P)-binding Rossmann-like Domain"/>
    <property type="match status" value="1"/>
</dbReference>